<evidence type="ECO:0000313" key="3">
    <source>
        <dbReference type="Proteomes" id="UP000887567"/>
    </source>
</evidence>
<dbReference type="GeneID" id="114575187"/>
<reference evidence="2" key="1">
    <citation type="submission" date="2022-11" db="UniProtKB">
        <authorList>
            <consortium name="EnsemblMetazoa"/>
        </authorList>
    </citation>
    <scope>IDENTIFICATION</scope>
</reference>
<dbReference type="OrthoDB" id="5973293at2759"/>
<evidence type="ECO:0000256" key="1">
    <source>
        <dbReference type="SAM" id="MobiDB-lite"/>
    </source>
</evidence>
<feature type="region of interest" description="Disordered" evidence="1">
    <location>
        <begin position="1"/>
        <end position="22"/>
    </location>
</feature>
<proteinExistence type="predicted"/>
<protein>
    <submittedName>
        <fullName evidence="2">Uncharacterized protein</fullName>
    </submittedName>
</protein>
<dbReference type="KEGG" id="epa:114575187"/>
<dbReference type="AlphaFoldDB" id="A0A913YLI9"/>
<evidence type="ECO:0000313" key="2">
    <source>
        <dbReference type="EnsemblMetazoa" id="XP_028515342.1"/>
    </source>
</evidence>
<accession>A0A913YLI9</accession>
<keyword evidence="3" id="KW-1185">Reference proteome</keyword>
<dbReference type="EnsemblMetazoa" id="XM_028659541.1">
    <property type="protein sequence ID" value="XP_028515342.1"/>
    <property type="gene ID" value="LOC114575187"/>
</dbReference>
<sequence>MANNETLPEYKNSKENYQSDYSTSEIDRKLLELAVQEKNTKEWRRKFKQMSKELSEKMVDQDTPDKNDEQYNKQSITELQDAAPKDSLITEVRTKLTDFSGSLASRAKHSLSSLYKKWHHLPPDSRKGVLHTLGVISSNIEVFGNADKDPIGAIRGGINIVASISSNFGPKGQLASVALGFVSALLGLFGKGPKPKTLGEVVREQIHDALSEYRDESLAMEKHGFMLSFQLSKAYLDEAADSDGPLTTDEVIMASNKVVLNVNFIGKIAYLIEKLFRNNKVGIARKAIRYCEMYAEVAFYRDIILTQFISMIPRNNKNVRKHLNGMIADREVFRRMTRAVLAKLYVLDYDSRIIPYFDPDVNVITDTFSTKILNLGNDYDRSMAGMHCLMTQGRGGLKDLDWKRAEKSFKPAGNPYTTLVPHNNLNCYWKLVPHAGNTYSIINKFRCGNYDYCGAMLSWSVVDGQAYVDITRGDPVLWEIGGNEWKYIRNKQGCGARGSGWCNYHLRMKIRRIYRRFWGFRYSGSSMRKKIVGQLRPSNGRNYWKIRKARG</sequence>
<organism evidence="2 3">
    <name type="scientific">Exaiptasia diaphana</name>
    <name type="common">Tropical sea anemone</name>
    <name type="synonym">Aiptasia pulchella</name>
    <dbReference type="NCBI Taxonomy" id="2652724"/>
    <lineage>
        <taxon>Eukaryota</taxon>
        <taxon>Metazoa</taxon>
        <taxon>Cnidaria</taxon>
        <taxon>Anthozoa</taxon>
        <taxon>Hexacorallia</taxon>
        <taxon>Actiniaria</taxon>
        <taxon>Aiptasiidae</taxon>
        <taxon>Exaiptasia</taxon>
    </lineage>
</organism>
<dbReference type="Proteomes" id="UP000887567">
    <property type="component" value="Unplaced"/>
</dbReference>
<dbReference type="RefSeq" id="XP_028515342.1">
    <property type="nucleotide sequence ID" value="XM_028659541.1"/>
</dbReference>
<name>A0A913YLI9_EXADI</name>